<accession>A0A4R0GXT5</accession>
<sequence length="120" mass="12623">MSPNTPGIGFTVPSVVPVIGTWTVDFSCVGRLPSTPGWFGTSSARSSNTASCRGAASACASTMNVFEVTPPTTNTATMAVGGARQTQVAVSFPRQVSRFLNCCLIRTVLDAFRNWCVTRA</sequence>
<comment type="caution">
    <text evidence="1">The sequence shown here is derived from an EMBL/GenBank/DDBJ whole genome shotgun (WGS) entry which is preliminary data.</text>
</comment>
<dbReference type="Proteomes" id="UP000292346">
    <property type="component" value="Unassembled WGS sequence"/>
</dbReference>
<dbReference type="AlphaFoldDB" id="A0A4R0GXT5"/>
<evidence type="ECO:0000313" key="2">
    <source>
        <dbReference type="Proteomes" id="UP000292346"/>
    </source>
</evidence>
<reference evidence="1 2" key="1">
    <citation type="submission" date="2019-02" db="EMBL/GenBank/DDBJ databases">
        <title>Kribbella capetownensis sp. nov. and Kribbella speibonae sp. nov., isolated from soil.</title>
        <authorList>
            <person name="Curtis S.M."/>
            <person name="Norton I."/>
            <person name="Everest G.J."/>
            <person name="Meyers P.R."/>
        </authorList>
    </citation>
    <scope>NUCLEOTIDE SEQUENCE [LARGE SCALE GENOMIC DNA]</scope>
    <source>
        <strain evidence="1 2">KCTC 29219</strain>
    </source>
</reference>
<keyword evidence="2" id="KW-1185">Reference proteome</keyword>
<organism evidence="1 2">
    <name type="scientific">Kribbella soli</name>
    <dbReference type="NCBI Taxonomy" id="1124743"/>
    <lineage>
        <taxon>Bacteria</taxon>
        <taxon>Bacillati</taxon>
        <taxon>Actinomycetota</taxon>
        <taxon>Actinomycetes</taxon>
        <taxon>Propionibacteriales</taxon>
        <taxon>Kribbellaceae</taxon>
        <taxon>Kribbella</taxon>
    </lineage>
</organism>
<dbReference type="EMBL" id="SJJZ01000005">
    <property type="protein sequence ID" value="TCC02895.1"/>
    <property type="molecule type" value="Genomic_DNA"/>
</dbReference>
<proteinExistence type="predicted"/>
<protein>
    <submittedName>
        <fullName evidence="1">Uncharacterized protein</fullName>
    </submittedName>
</protein>
<gene>
    <name evidence="1" type="ORF">E0H45_38445</name>
</gene>
<name>A0A4R0GXT5_9ACTN</name>
<evidence type="ECO:0000313" key="1">
    <source>
        <dbReference type="EMBL" id="TCC02895.1"/>
    </source>
</evidence>